<proteinExistence type="inferred from homology"/>
<reference evidence="9 10" key="1">
    <citation type="submission" date="2024-09" db="EMBL/GenBank/DDBJ databases">
        <title>A chromosome-level genome assembly of Gray's grenadier anchovy, Coilia grayii.</title>
        <authorList>
            <person name="Fu Z."/>
        </authorList>
    </citation>
    <scope>NUCLEOTIDE SEQUENCE [LARGE SCALE GENOMIC DNA]</scope>
    <source>
        <strain evidence="9">G4</strain>
        <tissue evidence="9">Muscle</tissue>
    </source>
</reference>
<dbReference type="PANTHER" id="PTHR48043:SF63">
    <property type="entry name" value="UDP GLUCURONOSYLTRANSFERASE 5 FAMILY, POLYPEPTIDE F1-RELATED"/>
    <property type="match status" value="1"/>
</dbReference>
<evidence type="ECO:0000256" key="3">
    <source>
        <dbReference type="ARBA" id="ARBA00022679"/>
    </source>
</evidence>
<dbReference type="Gene3D" id="3.40.50.2000">
    <property type="entry name" value="Glycogen Phosphorylase B"/>
    <property type="match status" value="2"/>
</dbReference>
<dbReference type="PROSITE" id="PS00375">
    <property type="entry name" value="UDPGT"/>
    <property type="match status" value="1"/>
</dbReference>
<keyword evidence="4 8" id="KW-0812">Transmembrane</keyword>
<comment type="catalytic activity">
    <reaction evidence="8">
        <text>glucuronate acceptor + UDP-alpha-D-glucuronate = acceptor beta-D-glucuronoside + UDP + H(+)</text>
        <dbReference type="Rhea" id="RHEA:21032"/>
        <dbReference type="ChEBI" id="CHEBI:15378"/>
        <dbReference type="ChEBI" id="CHEBI:58052"/>
        <dbReference type="ChEBI" id="CHEBI:58223"/>
        <dbReference type="ChEBI" id="CHEBI:132367"/>
        <dbReference type="ChEBI" id="CHEBI:132368"/>
        <dbReference type="EC" id="2.4.1.17"/>
    </reaction>
</comment>
<dbReference type="AlphaFoldDB" id="A0ABD1JMB8"/>
<dbReference type="PANTHER" id="PTHR48043">
    <property type="entry name" value="EG:EG0003.4 PROTEIN-RELATED"/>
    <property type="match status" value="1"/>
</dbReference>
<dbReference type="EC" id="2.4.1.17" evidence="8"/>
<keyword evidence="6 8" id="KW-0472">Membrane</keyword>
<feature type="signal peptide" evidence="8">
    <location>
        <begin position="1"/>
        <end position="28"/>
    </location>
</feature>
<dbReference type="GO" id="GO:0016020">
    <property type="term" value="C:membrane"/>
    <property type="evidence" value="ECO:0007669"/>
    <property type="project" value="UniProtKB-SubCell"/>
</dbReference>
<comment type="similarity">
    <text evidence="1 7">Belongs to the UDP-glycosyltransferase family.</text>
</comment>
<gene>
    <name evidence="9" type="ORF">ACEWY4_015166</name>
</gene>
<evidence type="ECO:0000313" key="9">
    <source>
        <dbReference type="EMBL" id="KAL2088267.1"/>
    </source>
</evidence>
<keyword evidence="8" id="KW-0732">Signal</keyword>
<keyword evidence="3 7" id="KW-0808">Transferase</keyword>
<accession>A0ABD1JMB8</accession>
<evidence type="ECO:0000256" key="7">
    <source>
        <dbReference type="RuleBase" id="RU003718"/>
    </source>
</evidence>
<dbReference type="FunFam" id="3.40.50.2000:FF:000001">
    <property type="entry name" value="UDP-glucuronosyltransferase"/>
    <property type="match status" value="1"/>
</dbReference>
<comment type="subcellular location">
    <subcellularLocation>
        <location evidence="8">Membrane</location>
        <topology evidence="8">Single-pass membrane protein</topology>
    </subcellularLocation>
</comment>
<evidence type="ECO:0000313" key="10">
    <source>
        <dbReference type="Proteomes" id="UP001591681"/>
    </source>
</evidence>
<evidence type="ECO:0000256" key="1">
    <source>
        <dbReference type="ARBA" id="ARBA00009995"/>
    </source>
</evidence>
<dbReference type="InterPro" id="IPR050271">
    <property type="entry name" value="UDP-glycosyltransferase"/>
</dbReference>
<keyword evidence="5 8" id="KW-1133">Transmembrane helix</keyword>
<dbReference type="SUPFAM" id="SSF53756">
    <property type="entry name" value="UDP-Glycosyltransferase/glycogen phosphorylase"/>
    <property type="match status" value="1"/>
</dbReference>
<protein>
    <recommendedName>
        <fullName evidence="8">UDP-glucuronosyltransferase</fullName>
        <ecNumber evidence="8">2.4.1.17</ecNumber>
    </recommendedName>
</protein>
<evidence type="ECO:0000256" key="4">
    <source>
        <dbReference type="ARBA" id="ARBA00022692"/>
    </source>
</evidence>
<evidence type="ECO:0000256" key="2">
    <source>
        <dbReference type="ARBA" id="ARBA00022676"/>
    </source>
</evidence>
<keyword evidence="10" id="KW-1185">Reference proteome</keyword>
<dbReference type="CDD" id="cd03784">
    <property type="entry name" value="GT1_Gtf-like"/>
    <property type="match status" value="1"/>
</dbReference>
<feature type="transmembrane region" description="Helical" evidence="8">
    <location>
        <begin position="498"/>
        <end position="521"/>
    </location>
</feature>
<dbReference type="Pfam" id="PF00201">
    <property type="entry name" value="UDPGT"/>
    <property type="match status" value="1"/>
</dbReference>
<dbReference type="FunFam" id="3.40.50.2000:FF:000203">
    <property type="entry name" value="UDP-glucuronosyltransferase"/>
    <property type="match status" value="1"/>
</dbReference>
<name>A0ABD1JMB8_9TELE</name>
<dbReference type="InterPro" id="IPR035595">
    <property type="entry name" value="UDP_glycos_trans_CS"/>
</dbReference>
<evidence type="ECO:0000256" key="5">
    <source>
        <dbReference type="ARBA" id="ARBA00022989"/>
    </source>
</evidence>
<sequence length="533" mass="60435">MAKLSLSGPVSCLPLLLLLAWCAPECHGGRILVAPVEGSHWVNMDILIRELHLRGHSITVIRTSKSWYVKEESSYYDAITVPVEEGFDAEFVKEILLKMMDIERGGGSMIKFMSLQILVLSAMRDAHEITCQVLSTMFEDRALMQGLDESQFDLVLTDPAFADGILLAHYLKVPLVYNVRWVISAEGHFFLAPSPLSYIPITGSGLSDKMTFSQRVKNMLFHFIMQFQTRFIIAPLYQAVCAKYFEEKVDVSELVQAADIWLMRVDFVFEFPRPTMPNVVYMGGFQCKPAKPLPQDLEDFVQSSGEHGVILMSLGTFVTDIPSDFAESIAAAFAALPQKVIWKHVGERPSTLGNNTLLVKWMPQNDLLGHPKIRAFVAHGGTNGVQEAMYHGVPVVGIPLFFDQYDNLFRLKERGGAKILSVASVNRVNVLQALQEVLYEPSYRENMQRLSRLHRDQPIKPLERALFWIEFVMRHRGAAHLRTESYKMPWYSYHSLDVTMFLLAVMTTFVAIFVLGVKCMCTRICCKHKLKQE</sequence>
<comment type="caution">
    <text evidence="9">The sequence shown here is derived from an EMBL/GenBank/DDBJ whole genome shotgun (WGS) entry which is preliminary data.</text>
</comment>
<keyword evidence="2 7" id="KW-0328">Glycosyltransferase</keyword>
<dbReference type="EMBL" id="JBHFQA010000013">
    <property type="protein sequence ID" value="KAL2088267.1"/>
    <property type="molecule type" value="Genomic_DNA"/>
</dbReference>
<dbReference type="GO" id="GO:0015020">
    <property type="term" value="F:glucuronosyltransferase activity"/>
    <property type="evidence" value="ECO:0007669"/>
    <property type="project" value="UniProtKB-EC"/>
</dbReference>
<dbReference type="Proteomes" id="UP001591681">
    <property type="component" value="Unassembled WGS sequence"/>
</dbReference>
<feature type="chain" id="PRO_5044526114" description="UDP-glucuronosyltransferase" evidence="8">
    <location>
        <begin position="29"/>
        <end position="533"/>
    </location>
</feature>
<evidence type="ECO:0000256" key="6">
    <source>
        <dbReference type="ARBA" id="ARBA00023136"/>
    </source>
</evidence>
<evidence type="ECO:0000256" key="8">
    <source>
        <dbReference type="RuleBase" id="RU362059"/>
    </source>
</evidence>
<organism evidence="9 10">
    <name type="scientific">Coilia grayii</name>
    <name type="common">Gray's grenadier anchovy</name>
    <dbReference type="NCBI Taxonomy" id="363190"/>
    <lineage>
        <taxon>Eukaryota</taxon>
        <taxon>Metazoa</taxon>
        <taxon>Chordata</taxon>
        <taxon>Craniata</taxon>
        <taxon>Vertebrata</taxon>
        <taxon>Euteleostomi</taxon>
        <taxon>Actinopterygii</taxon>
        <taxon>Neopterygii</taxon>
        <taxon>Teleostei</taxon>
        <taxon>Clupei</taxon>
        <taxon>Clupeiformes</taxon>
        <taxon>Clupeoidei</taxon>
        <taxon>Engraulidae</taxon>
        <taxon>Coilinae</taxon>
        <taxon>Coilia</taxon>
    </lineage>
</organism>
<dbReference type="InterPro" id="IPR002213">
    <property type="entry name" value="UDP_glucos_trans"/>
</dbReference>